<dbReference type="Proteomes" id="UP000765509">
    <property type="component" value="Unassembled WGS sequence"/>
</dbReference>
<evidence type="ECO:0000313" key="2">
    <source>
        <dbReference type="Proteomes" id="UP000765509"/>
    </source>
</evidence>
<keyword evidence="2" id="KW-1185">Reference proteome</keyword>
<proteinExistence type="predicted"/>
<dbReference type="EMBL" id="AVOT02029221">
    <property type="protein sequence ID" value="MBW0521980.1"/>
    <property type="molecule type" value="Genomic_DNA"/>
</dbReference>
<accession>A0A9Q3I0Q3</accession>
<dbReference type="AlphaFoldDB" id="A0A9Q3I0Q3"/>
<name>A0A9Q3I0Q3_9BASI</name>
<gene>
    <name evidence="1" type="ORF">O181_061695</name>
</gene>
<sequence length="190" mass="21780">MPINNFIYDLLGIISLINQPQSSDQDNWSPFILSSLSKGRNYILHLEVRNGSLCLTKTKHLKSLPTISHHHELLPLNQTMQKEYSTLYKELLSSKRKGSGAFFRNINKLQIFCNHHIILNTIVDADLEDHKGRSTQDNSSTIPQAIVDVETCMISSKIAHLLKRCLKNKQSNFGPTKLVFYTQWTQFLNL</sequence>
<reference evidence="1" key="1">
    <citation type="submission" date="2021-03" db="EMBL/GenBank/DDBJ databases">
        <title>Draft genome sequence of rust myrtle Austropuccinia psidii MF-1, a brazilian biotype.</title>
        <authorList>
            <person name="Quecine M.C."/>
            <person name="Pachon D.M.R."/>
            <person name="Bonatelli M.L."/>
            <person name="Correr F.H."/>
            <person name="Franceschini L.M."/>
            <person name="Leite T.F."/>
            <person name="Margarido G.R.A."/>
            <person name="Almeida C.A."/>
            <person name="Ferrarezi J.A."/>
            <person name="Labate C.A."/>
        </authorList>
    </citation>
    <scope>NUCLEOTIDE SEQUENCE</scope>
    <source>
        <strain evidence="1">MF-1</strain>
    </source>
</reference>
<organism evidence="1 2">
    <name type="scientific">Austropuccinia psidii MF-1</name>
    <dbReference type="NCBI Taxonomy" id="1389203"/>
    <lineage>
        <taxon>Eukaryota</taxon>
        <taxon>Fungi</taxon>
        <taxon>Dikarya</taxon>
        <taxon>Basidiomycota</taxon>
        <taxon>Pucciniomycotina</taxon>
        <taxon>Pucciniomycetes</taxon>
        <taxon>Pucciniales</taxon>
        <taxon>Sphaerophragmiaceae</taxon>
        <taxon>Austropuccinia</taxon>
    </lineage>
</organism>
<dbReference type="OrthoDB" id="2505291at2759"/>
<protein>
    <submittedName>
        <fullName evidence="1">Uncharacterized protein</fullName>
    </submittedName>
</protein>
<comment type="caution">
    <text evidence="1">The sequence shown here is derived from an EMBL/GenBank/DDBJ whole genome shotgun (WGS) entry which is preliminary data.</text>
</comment>
<evidence type="ECO:0000313" key="1">
    <source>
        <dbReference type="EMBL" id="MBW0521980.1"/>
    </source>
</evidence>